<gene>
    <name evidence="1" type="ORF">BWD09_00535</name>
</gene>
<organism evidence="1 2">
    <name type="scientific">Neisseria dentiae</name>
    <dbReference type="NCBI Taxonomy" id="194197"/>
    <lineage>
        <taxon>Bacteria</taxon>
        <taxon>Pseudomonadati</taxon>
        <taxon>Pseudomonadota</taxon>
        <taxon>Betaproteobacteria</taxon>
        <taxon>Neisseriales</taxon>
        <taxon>Neisseriaceae</taxon>
        <taxon>Neisseria</taxon>
    </lineage>
</organism>
<accession>A0A1X3DGD9</accession>
<evidence type="ECO:0000313" key="2">
    <source>
        <dbReference type="Proteomes" id="UP000193118"/>
    </source>
</evidence>
<protein>
    <submittedName>
        <fullName evidence="1">Uncharacterized protein</fullName>
    </submittedName>
</protein>
<evidence type="ECO:0000313" key="1">
    <source>
        <dbReference type="EMBL" id="OSI18782.1"/>
    </source>
</evidence>
<dbReference type="AlphaFoldDB" id="A0A1X3DGD9"/>
<keyword evidence="2" id="KW-1185">Reference proteome</keyword>
<sequence>MVGIRICGIKNTHKMSNLAVLFARYLQIFPQKSASQACRWFNLIVACFEILGSNRRMTYGFSWVG</sequence>
<dbReference type="EMBL" id="MTBO01000001">
    <property type="protein sequence ID" value="OSI18782.1"/>
    <property type="molecule type" value="Genomic_DNA"/>
</dbReference>
<name>A0A1X3DGD9_9NEIS</name>
<dbReference type="Proteomes" id="UP000193118">
    <property type="component" value="Unassembled WGS sequence"/>
</dbReference>
<proteinExistence type="predicted"/>
<comment type="caution">
    <text evidence="1">The sequence shown here is derived from an EMBL/GenBank/DDBJ whole genome shotgun (WGS) entry which is preliminary data.</text>
</comment>
<reference evidence="2" key="1">
    <citation type="submission" date="2017-01" db="EMBL/GenBank/DDBJ databases">
        <authorList>
            <person name="Wolfgang W.J."/>
            <person name="Cole J."/>
            <person name="Wroblewski D."/>
            <person name="Mcginnis J."/>
            <person name="Musser K.A."/>
        </authorList>
    </citation>
    <scope>NUCLEOTIDE SEQUENCE [LARGE SCALE GENOMIC DNA]</scope>
    <source>
        <strain evidence="2">DSM 19151</strain>
    </source>
</reference>